<dbReference type="Gene3D" id="2.60.210.10">
    <property type="entry name" value="Apoptosis, Tumor Necrosis Factor Receptor Associated Protein 2, Chain A"/>
    <property type="match status" value="1"/>
</dbReference>
<keyword evidence="6 7" id="KW-0862">Zinc</keyword>
<dbReference type="PANTHER" id="PTHR10131">
    <property type="entry name" value="TNF RECEPTOR ASSOCIATED FACTOR"/>
    <property type="match status" value="1"/>
</dbReference>
<dbReference type="InterPro" id="IPR012227">
    <property type="entry name" value="TNF_rcpt-assoc_TRAF_met"/>
</dbReference>
<keyword evidence="13" id="KW-1185">Reference proteome</keyword>
<evidence type="ECO:0000256" key="9">
    <source>
        <dbReference type="SAM" id="MobiDB-lite"/>
    </source>
</evidence>
<keyword evidence="3 7" id="KW-0479">Metal-binding</keyword>
<organism evidence="12 13">
    <name type="scientific">Acropora cervicornis</name>
    <name type="common">Staghorn coral</name>
    <dbReference type="NCBI Taxonomy" id="6130"/>
    <lineage>
        <taxon>Eukaryota</taxon>
        <taxon>Metazoa</taxon>
        <taxon>Cnidaria</taxon>
        <taxon>Anthozoa</taxon>
        <taxon>Hexacorallia</taxon>
        <taxon>Scleractinia</taxon>
        <taxon>Astrocoeniina</taxon>
        <taxon>Acroporidae</taxon>
        <taxon>Acropora</taxon>
    </lineage>
</organism>
<dbReference type="Proteomes" id="UP001249851">
    <property type="component" value="Unassembled WGS sequence"/>
</dbReference>
<feature type="domain" description="TRAF-type" evidence="11">
    <location>
        <begin position="28"/>
        <end position="80"/>
    </location>
</feature>
<evidence type="ECO:0000256" key="6">
    <source>
        <dbReference type="ARBA" id="ARBA00022833"/>
    </source>
</evidence>
<feature type="domain" description="MATH" evidence="10">
    <location>
        <begin position="235"/>
        <end position="384"/>
    </location>
</feature>
<name>A0AAD9QXD7_ACRCE</name>
<keyword evidence="8" id="KW-0175">Coiled coil</keyword>
<dbReference type="GO" id="GO:0031663">
    <property type="term" value="P:lipopolysaccharide-mediated signaling pathway"/>
    <property type="evidence" value="ECO:0007669"/>
    <property type="project" value="TreeGrafter"/>
</dbReference>
<evidence type="ECO:0000256" key="4">
    <source>
        <dbReference type="ARBA" id="ARBA00022737"/>
    </source>
</evidence>
<dbReference type="InterPro" id="IPR049342">
    <property type="entry name" value="TRAF1-6_MATH_dom"/>
</dbReference>
<comment type="caution">
    <text evidence="12">The sequence shown here is derived from an EMBL/GenBank/DDBJ whole genome shotgun (WGS) entry which is preliminary data.</text>
</comment>
<protein>
    <submittedName>
        <fullName evidence="12">TNF receptor-associated factor 6</fullName>
    </submittedName>
</protein>
<dbReference type="Gene3D" id="3.30.40.10">
    <property type="entry name" value="Zinc/RING finger domain, C3HC4 (zinc finger)"/>
    <property type="match status" value="2"/>
</dbReference>
<keyword evidence="4" id="KW-0677">Repeat</keyword>
<dbReference type="SUPFAM" id="SSF49599">
    <property type="entry name" value="TRAF domain-like"/>
    <property type="match status" value="2"/>
</dbReference>
<reference evidence="12" key="1">
    <citation type="journal article" date="2023" name="G3 (Bethesda)">
        <title>Whole genome assembly and annotation of the endangered Caribbean coral Acropora cervicornis.</title>
        <authorList>
            <person name="Selwyn J.D."/>
            <person name="Vollmer S.V."/>
        </authorList>
    </citation>
    <scope>NUCLEOTIDE SEQUENCE</scope>
    <source>
        <strain evidence="12">K2</strain>
    </source>
</reference>
<dbReference type="EMBL" id="JARQWQ010000010">
    <property type="protein sequence ID" value="KAK2569287.1"/>
    <property type="molecule type" value="Genomic_DNA"/>
</dbReference>
<dbReference type="GO" id="GO:0008270">
    <property type="term" value="F:zinc ion binding"/>
    <property type="evidence" value="ECO:0007669"/>
    <property type="project" value="UniProtKB-KW"/>
</dbReference>
<evidence type="ECO:0000259" key="11">
    <source>
        <dbReference type="PROSITE" id="PS50145"/>
    </source>
</evidence>
<evidence type="ECO:0000259" key="10">
    <source>
        <dbReference type="PROSITE" id="PS50144"/>
    </source>
</evidence>
<gene>
    <name evidence="12" type="ORF">P5673_006198</name>
</gene>
<dbReference type="Pfam" id="PF21355">
    <property type="entry name" value="TRAF-mep_MATH"/>
    <property type="match status" value="1"/>
</dbReference>
<sequence>MLNHPVFCRLKKLYECPWKGPLSKLQDHLKECDFVDVLCPKNCGREFQRKDLKKHLEDDCPNRTIPCTFCAEEVLWNSMENHFQDCPQYPLSCEKCGKENIPRNEGPRPAVNEHVKEKMFSHLTDLIKEFGQWKLDRPGLQAPQSRSRRTRGGLEAQEQASEAVLPSNLVTLCQQQQTEIDRLRGLVNDLTSAVERLERRHDESRMRVETQLQELSIRVNRQETRAFEFEGRVCSGSYIWRIENYRQRRQDAISGIATAVHSPAFYTSLYGYKLCLRINLNGVDSGVGRYIALFVHMMQGDYDSILEWPFTGRITLTILDQSEGTEFRQHISETLIAKPSLLAFQRPTAPRNYKGYGYVEFAPIEHIRDPQYIKNNTLLVRVQIDH</sequence>
<feature type="coiled-coil region" evidence="8">
    <location>
        <begin position="173"/>
        <end position="225"/>
    </location>
</feature>
<dbReference type="PROSITE" id="PS50144">
    <property type="entry name" value="MATH"/>
    <property type="match status" value="1"/>
</dbReference>
<evidence type="ECO:0000256" key="8">
    <source>
        <dbReference type="SAM" id="Coils"/>
    </source>
</evidence>
<dbReference type="InterPro" id="IPR013083">
    <property type="entry name" value="Znf_RING/FYVE/PHD"/>
</dbReference>
<dbReference type="PANTHER" id="PTHR10131:SF152">
    <property type="entry name" value="TNF RECEPTOR-ASSOCIATED FACTOR 6"/>
    <property type="match status" value="1"/>
</dbReference>
<evidence type="ECO:0000313" key="12">
    <source>
        <dbReference type="EMBL" id="KAK2569287.1"/>
    </source>
</evidence>
<keyword evidence="2" id="KW-0963">Cytoplasm</keyword>
<reference evidence="12" key="2">
    <citation type="journal article" date="2023" name="Science">
        <title>Genomic signatures of disease resistance in endangered staghorn corals.</title>
        <authorList>
            <person name="Vollmer S.V."/>
            <person name="Selwyn J.D."/>
            <person name="Despard B.A."/>
            <person name="Roesel C.L."/>
        </authorList>
    </citation>
    <scope>NUCLEOTIDE SEQUENCE</scope>
    <source>
        <strain evidence="12">K2</strain>
    </source>
</reference>
<dbReference type="GO" id="GO:0045087">
    <property type="term" value="P:innate immune response"/>
    <property type="evidence" value="ECO:0007669"/>
    <property type="project" value="TreeGrafter"/>
</dbReference>
<dbReference type="InterPro" id="IPR001293">
    <property type="entry name" value="Znf_TRAF"/>
</dbReference>
<dbReference type="GO" id="GO:0005737">
    <property type="term" value="C:cytoplasm"/>
    <property type="evidence" value="ECO:0007669"/>
    <property type="project" value="UniProtKB-SubCell"/>
</dbReference>
<evidence type="ECO:0000256" key="7">
    <source>
        <dbReference type="PROSITE-ProRule" id="PRU00207"/>
    </source>
</evidence>
<evidence type="ECO:0000313" key="13">
    <source>
        <dbReference type="Proteomes" id="UP001249851"/>
    </source>
</evidence>
<comment type="subcellular location">
    <subcellularLocation>
        <location evidence="1">Cytoplasm</location>
    </subcellularLocation>
</comment>
<dbReference type="PIRSF" id="PIRSF015614">
    <property type="entry name" value="TRAF"/>
    <property type="match status" value="1"/>
</dbReference>
<dbReference type="InterPro" id="IPR002083">
    <property type="entry name" value="MATH/TRAF_dom"/>
</dbReference>
<feature type="zinc finger region" description="TRAF-type" evidence="7">
    <location>
        <begin position="28"/>
        <end position="80"/>
    </location>
</feature>
<keyword evidence="12" id="KW-0675">Receptor</keyword>
<evidence type="ECO:0000256" key="5">
    <source>
        <dbReference type="ARBA" id="ARBA00022771"/>
    </source>
</evidence>
<dbReference type="GO" id="GO:0043122">
    <property type="term" value="P:regulation of canonical NF-kappaB signal transduction"/>
    <property type="evidence" value="ECO:0007669"/>
    <property type="project" value="TreeGrafter"/>
</dbReference>
<dbReference type="Pfam" id="PF02176">
    <property type="entry name" value="zf-TRAF"/>
    <property type="match status" value="1"/>
</dbReference>
<evidence type="ECO:0000256" key="3">
    <source>
        <dbReference type="ARBA" id="ARBA00022723"/>
    </source>
</evidence>
<dbReference type="AlphaFoldDB" id="A0AAD9QXD7"/>
<evidence type="ECO:0000256" key="1">
    <source>
        <dbReference type="ARBA" id="ARBA00004496"/>
    </source>
</evidence>
<proteinExistence type="predicted"/>
<evidence type="ECO:0000256" key="2">
    <source>
        <dbReference type="ARBA" id="ARBA00022490"/>
    </source>
</evidence>
<accession>A0AAD9QXD7</accession>
<dbReference type="InterPro" id="IPR008974">
    <property type="entry name" value="TRAF-like"/>
</dbReference>
<dbReference type="CDD" id="cd00270">
    <property type="entry name" value="MATH_TRAF_C"/>
    <property type="match status" value="1"/>
</dbReference>
<keyword evidence="5 7" id="KW-0863">Zinc-finger</keyword>
<dbReference type="SMART" id="SM00061">
    <property type="entry name" value="MATH"/>
    <property type="match status" value="1"/>
</dbReference>
<dbReference type="PROSITE" id="PS50145">
    <property type="entry name" value="ZF_TRAF"/>
    <property type="match status" value="1"/>
</dbReference>
<dbReference type="GO" id="GO:0042981">
    <property type="term" value="P:regulation of apoptotic process"/>
    <property type="evidence" value="ECO:0007669"/>
    <property type="project" value="InterPro"/>
</dbReference>
<feature type="region of interest" description="Disordered" evidence="9">
    <location>
        <begin position="138"/>
        <end position="160"/>
    </location>
</feature>
<dbReference type="GO" id="GO:0061630">
    <property type="term" value="F:ubiquitin protein ligase activity"/>
    <property type="evidence" value="ECO:0007669"/>
    <property type="project" value="TreeGrafter"/>
</dbReference>